<reference evidence="1" key="1">
    <citation type="submission" date="2022-08" db="EMBL/GenBank/DDBJ databases">
        <title>Genome sequencing of akame (Lates japonicus).</title>
        <authorList>
            <person name="Hashiguchi Y."/>
            <person name="Takahashi H."/>
        </authorList>
    </citation>
    <scope>NUCLEOTIDE SEQUENCE</scope>
    <source>
        <strain evidence="1">Kochi</strain>
    </source>
</reference>
<gene>
    <name evidence="1" type="ORF">AKAME5_002611300</name>
</gene>
<dbReference type="Gene3D" id="3.40.630.10">
    <property type="entry name" value="Zn peptidases"/>
    <property type="match status" value="1"/>
</dbReference>
<name>A0AAD3NPG0_LATJO</name>
<sequence>MWTREILLKFLSEVDNIQIQENFTAINGVIGVLVYTDPLDINGLMSNINETYHPHSCDVKLDIFNYEEIKVRQCDGELSEECGGQVNAPGLDSMSVYDNWIQYANKTSPAHGTIPGRWGICQVQGSDYAAFVHYLGITSMDIFTTHMTGVKLTFL</sequence>
<comment type="caution">
    <text evidence="1">The sequence shown here is derived from an EMBL/GenBank/DDBJ whole genome shotgun (WGS) entry which is preliminary data.</text>
</comment>
<keyword evidence="2" id="KW-1185">Reference proteome</keyword>
<accession>A0AAD3NPG0</accession>
<evidence type="ECO:0000313" key="1">
    <source>
        <dbReference type="EMBL" id="GLD74781.1"/>
    </source>
</evidence>
<dbReference type="Proteomes" id="UP001279410">
    <property type="component" value="Unassembled WGS sequence"/>
</dbReference>
<dbReference type="AlphaFoldDB" id="A0AAD3NPG0"/>
<organism evidence="1 2">
    <name type="scientific">Lates japonicus</name>
    <name type="common">Japanese lates</name>
    <dbReference type="NCBI Taxonomy" id="270547"/>
    <lineage>
        <taxon>Eukaryota</taxon>
        <taxon>Metazoa</taxon>
        <taxon>Chordata</taxon>
        <taxon>Craniata</taxon>
        <taxon>Vertebrata</taxon>
        <taxon>Euteleostomi</taxon>
        <taxon>Actinopterygii</taxon>
        <taxon>Neopterygii</taxon>
        <taxon>Teleostei</taxon>
        <taxon>Neoteleostei</taxon>
        <taxon>Acanthomorphata</taxon>
        <taxon>Carangaria</taxon>
        <taxon>Carangaria incertae sedis</taxon>
        <taxon>Centropomidae</taxon>
        <taxon>Lates</taxon>
    </lineage>
</organism>
<evidence type="ECO:0000313" key="2">
    <source>
        <dbReference type="Proteomes" id="UP001279410"/>
    </source>
</evidence>
<dbReference type="EMBL" id="BRZM01002490">
    <property type="protein sequence ID" value="GLD74781.1"/>
    <property type="molecule type" value="Genomic_DNA"/>
</dbReference>
<protein>
    <submittedName>
        <fullName evidence="1">N-acetylated-alpha-linked acidic dipeptidase-like protein</fullName>
    </submittedName>
</protein>
<proteinExistence type="predicted"/>